<evidence type="ECO:0000313" key="2">
    <source>
        <dbReference type="Proteomes" id="UP001157006"/>
    </source>
</evidence>
<name>A0AAV0YP69_VICFA</name>
<proteinExistence type="predicted"/>
<protein>
    <submittedName>
        <fullName evidence="1">Uncharacterized protein</fullName>
    </submittedName>
</protein>
<evidence type="ECO:0000313" key="1">
    <source>
        <dbReference type="EMBL" id="CAI8587751.1"/>
    </source>
</evidence>
<sequence>MIQNINNWLIPKLYINNLIVIFSASQKRKSKEQRPNRRFSKSKSGCKESLLKIASGCNRFSKSFQISSPLSLCNSHFSCCNTQSESLSNAHSVCLSSSPSWILNSDC</sequence>
<organism evidence="1 2">
    <name type="scientific">Vicia faba</name>
    <name type="common">Broad bean</name>
    <name type="synonym">Faba vulgaris</name>
    <dbReference type="NCBI Taxonomy" id="3906"/>
    <lineage>
        <taxon>Eukaryota</taxon>
        <taxon>Viridiplantae</taxon>
        <taxon>Streptophyta</taxon>
        <taxon>Embryophyta</taxon>
        <taxon>Tracheophyta</taxon>
        <taxon>Spermatophyta</taxon>
        <taxon>Magnoliopsida</taxon>
        <taxon>eudicotyledons</taxon>
        <taxon>Gunneridae</taxon>
        <taxon>Pentapetalae</taxon>
        <taxon>rosids</taxon>
        <taxon>fabids</taxon>
        <taxon>Fabales</taxon>
        <taxon>Fabaceae</taxon>
        <taxon>Papilionoideae</taxon>
        <taxon>50 kb inversion clade</taxon>
        <taxon>NPAAA clade</taxon>
        <taxon>Hologalegina</taxon>
        <taxon>IRL clade</taxon>
        <taxon>Fabeae</taxon>
        <taxon>Vicia</taxon>
    </lineage>
</organism>
<reference evidence="1 2" key="1">
    <citation type="submission" date="2023-01" db="EMBL/GenBank/DDBJ databases">
        <authorList>
            <person name="Kreplak J."/>
        </authorList>
    </citation>
    <scope>NUCLEOTIDE SEQUENCE [LARGE SCALE GENOMIC DNA]</scope>
</reference>
<accession>A0AAV0YP69</accession>
<dbReference type="EMBL" id="OX451736">
    <property type="protein sequence ID" value="CAI8587751.1"/>
    <property type="molecule type" value="Genomic_DNA"/>
</dbReference>
<dbReference type="AlphaFoldDB" id="A0AAV0YP69"/>
<gene>
    <name evidence="1" type="ORF">VFH_I314840</name>
</gene>
<keyword evidence="2" id="KW-1185">Reference proteome</keyword>
<dbReference type="Proteomes" id="UP001157006">
    <property type="component" value="Chromosome 1L"/>
</dbReference>